<evidence type="ECO:0000256" key="4">
    <source>
        <dbReference type="ARBA" id="ARBA00022692"/>
    </source>
</evidence>
<evidence type="ECO:0000256" key="6">
    <source>
        <dbReference type="ARBA" id="ARBA00023136"/>
    </source>
</evidence>
<comment type="caution">
    <text evidence="9">The sequence shown here is derived from an EMBL/GenBank/DDBJ whole genome shotgun (WGS) entry which is preliminary data.</text>
</comment>
<feature type="transmembrane region" description="Helical" evidence="7">
    <location>
        <begin position="183"/>
        <end position="203"/>
    </location>
</feature>
<feature type="transmembrane region" description="Helical" evidence="7">
    <location>
        <begin position="358"/>
        <end position="377"/>
    </location>
</feature>
<comment type="similarity">
    <text evidence="2">Belongs to the major facilitator superfamily.</text>
</comment>
<keyword evidence="6 7" id="KW-0472">Membrane</keyword>
<evidence type="ECO:0000259" key="8">
    <source>
        <dbReference type="PROSITE" id="PS50850"/>
    </source>
</evidence>
<evidence type="ECO:0000256" key="5">
    <source>
        <dbReference type="ARBA" id="ARBA00022989"/>
    </source>
</evidence>
<name>A0ABY0HKP8_9PEZI</name>
<sequence length="419" mass="45566">MSVDIELRVLTSPHHHHIDVLHHQESRGVDVSQQDGTYPWESEGATGSEPVQRWNESVTVLFRVFSTFWSFFLMGANDAAYGELGSYYDLTFMIVSVVFLSPFAGYIASAVSTDYLYQTIGQRGIAMLGSSCHIIAYVIISCHPPYIALILAFVLAGFGNGIADSVWNAWIGSLANASELLGLMHACYGVGGAVSPSLVALITNKADLEWFWFYRVMIAFATVEAVMLTWSFWKVNGEVYRLAHNDAQMSRQARLMDALFSDSARARHGDAFASGMTATGFWLGITVGRVVLGFVTPRVGVKFAVTIYIIATMGLELLFWLVPQFYVSATAVALQGFFLGPLFPAVVTVVNKLTPKHLHIAIIGFASALGACGAALIPFNIGILAQIASVMVLQPVVLAVLGGMLVIWALLPKIDKQKV</sequence>
<dbReference type="SUPFAM" id="SSF103473">
    <property type="entry name" value="MFS general substrate transporter"/>
    <property type="match status" value="1"/>
</dbReference>
<dbReference type="PANTHER" id="PTHR23514:SF3">
    <property type="entry name" value="BYPASS OF STOP CODON PROTEIN 6"/>
    <property type="match status" value="1"/>
</dbReference>
<proteinExistence type="inferred from homology"/>
<comment type="subcellular location">
    <subcellularLocation>
        <location evidence="1">Endomembrane system</location>
        <topology evidence="1">Multi-pass membrane protein</topology>
    </subcellularLocation>
</comment>
<evidence type="ECO:0000313" key="10">
    <source>
        <dbReference type="Proteomes" id="UP000294003"/>
    </source>
</evidence>
<evidence type="ECO:0000256" key="7">
    <source>
        <dbReference type="SAM" id="Phobius"/>
    </source>
</evidence>
<gene>
    <name evidence="9" type="ORF">DL762_000103</name>
</gene>
<feature type="transmembrane region" description="Helical" evidence="7">
    <location>
        <begin position="271"/>
        <end position="292"/>
    </location>
</feature>
<evidence type="ECO:0000256" key="1">
    <source>
        <dbReference type="ARBA" id="ARBA00004127"/>
    </source>
</evidence>
<feature type="transmembrane region" description="Helical" evidence="7">
    <location>
        <begin position="212"/>
        <end position="233"/>
    </location>
</feature>
<keyword evidence="10" id="KW-1185">Reference proteome</keyword>
<reference evidence="9 10" key="1">
    <citation type="submission" date="2018-06" db="EMBL/GenBank/DDBJ databases">
        <title>Complete Genomes of Monosporascus.</title>
        <authorList>
            <person name="Robinson A.J."/>
            <person name="Natvig D.O."/>
        </authorList>
    </citation>
    <scope>NUCLEOTIDE SEQUENCE [LARGE SCALE GENOMIC DNA]</scope>
    <source>
        <strain evidence="9 10">CBS 609.92</strain>
    </source>
</reference>
<feature type="domain" description="Major facilitator superfamily (MFS) profile" evidence="8">
    <location>
        <begin position="217"/>
        <end position="419"/>
    </location>
</feature>
<dbReference type="Proteomes" id="UP000294003">
    <property type="component" value="Unassembled WGS sequence"/>
</dbReference>
<dbReference type="Pfam" id="PF07690">
    <property type="entry name" value="MFS_1"/>
    <property type="match status" value="2"/>
</dbReference>
<dbReference type="PROSITE" id="PS50850">
    <property type="entry name" value="MFS"/>
    <property type="match status" value="1"/>
</dbReference>
<feature type="transmembrane region" description="Helical" evidence="7">
    <location>
        <begin position="325"/>
        <end position="346"/>
    </location>
</feature>
<feature type="transmembrane region" description="Helical" evidence="7">
    <location>
        <begin position="87"/>
        <end position="108"/>
    </location>
</feature>
<organism evidence="9 10">
    <name type="scientific">Monosporascus cannonballus</name>
    <dbReference type="NCBI Taxonomy" id="155416"/>
    <lineage>
        <taxon>Eukaryota</taxon>
        <taxon>Fungi</taxon>
        <taxon>Dikarya</taxon>
        <taxon>Ascomycota</taxon>
        <taxon>Pezizomycotina</taxon>
        <taxon>Sordariomycetes</taxon>
        <taxon>Xylariomycetidae</taxon>
        <taxon>Xylariales</taxon>
        <taxon>Xylariales incertae sedis</taxon>
        <taxon>Monosporascus</taxon>
    </lineage>
</organism>
<dbReference type="InterPro" id="IPR020846">
    <property type="entry name" value="MFS_dom"/>
</dbReference>
<dbReference type="Gene3D" id="1.20.1250.20">
    <property type="entry name" value="MFS general substrate transporter like domains"/>
    <property type="match status" value="2"/>
</dbReference>
<feature type="transmembrane region" description="Helical" evidence="7">
    <location>
        <begin position="60"/>
        <end position="80"/>
    </location>
</feature>
<keyword evidence="5 7" id="KW-1133">Transmembrane helix</keyword>
<dbReference type="EMBL" id="QJNS01000002">
    <property type="protein sequence ID" value="RYO95361.1"/>
    <property type="molecule type" value="Genomic_DNA"/>
</dbReference>
<evidence type="ECO:0000313" key="9">
    <source>
        <dbReference type="EMBL" id="RYO95361.1"/>
    </source>
</evidence>
<dbReference type="InterPro" id="IPR036259">
    <property type="entry name" value="MFS_trans_sf"/>
</dbReference>
<dbReference type="InterPro" id="IPR011701">
    <property type="entry name" value="MFS"/>
</dbReference>
<keyword evidence="3" id="KW-0813">Transport</keyword>
<dbReference type="InterPro" id="IPR051788">
    <property type="entry name" value="MFS_Transporter"/>
</dbReference>
<feature type="transmembrane region" description="Helical" evidence="7">
    <location>
        <begin position="299"/>
        <end position="319"/>
    </location>
</feature>
<feature type="transmembrane region" description="Helical" evidence="7">
    <location>
        <begin position="383"/>
        <end position="411"/>
    </location>
</feature>
<protein>
    <recommendedName>
        <fullName evidence="8">Major facilitator superfamily (MFS) profile domain-containing protein</fullName>
    </recommendedName>
</protein>
<evidence type="ECO:0000256" key="2">
    <source>
        <dbReference type="ARBA" id="ARBA00008335"/>
    </source>
</evidence>
<keyword evidence="4 7" id="KW-0812">Transmembrane</keyword>
<accession>A0ABY0HKP8</accession>
<evidence type="ECO:0000256" key="3">
    <source>
        <dbReference type="ARBA" id="ARBA00022448"/>
    </source>
</evidence>
<dbReference type="PANTHER" id="PTHR23514">
    <property type="entry name" value="BYPASS OF STOP CODON PROTEIN 6"/>
    <property type="match status" value="1"/>
</dbReference>